<organism evidence="4 5">
    <name type="scientific">Penicillium antarcticum</name>
    <dbReference type="NCBI Taxonomy" id="416450"/>
    <lineage>
        <taxon>Eukaryota</taxon>
        <taxon>Fungi</taxon>
        <taxon>Dikarya</taxon>
        <taxon>Ascomycota</taxon>
        <taxon>Pezizomycotina</taxon>
        <taxon>Eurotiomycetes</taxon>
        <taxon>Eurotiomycetidae</taxon>
        <taxon>Eurotiales</taxon>
        <taxon>Aspergillaceae</taxon>
        <taxon>Penicillium</taxon>
    </lineage>
</organism>
<keyword evidence="2" id="KW-0378">Hydrolase</keyword>
<dbReference type="SUPFAM" id="SSF75304">
    <property type="entry name" value="Amidase signature (AS) enzymes"/>
    <property type="match status" value="1"/>
</dbReference>
<comment type="similarity">
    <text evidence="1">Belongs to the amidase family.</text>
</comment>
<evidence type="ECO:0000313" key="4">
    <source>
        <dbReference type="EMBL" id="OQD80455.1"/>
    </source>
</evidence>
<reference evidence="5" key="1">
    <citation type="journal article" date="2017" name="Nat. Microbiol.">
        <title>Global analysis of biosynthetic gene clusters reveals vast potential of secondary metabolite production in Penicillium species.</title>
        <authorList>
            <person name="Nielsen J.C."/>
            <person name="Grijseels S."/>
            <person name="Prigent S."/>
            <person name="Ji B."/>
            <person name="Dainat J."/>
            <person name="Nielsen K.F."/>
            <person name="Frisvad J.C."/>
            <person name="Workman M."/>
            <person name="Nielsen J."/>
        </authorList>
    </citation>
    <scope>NUCLEOTIDE SEQUENCE [LARGE SCALE GENOMIC DNA]</scope>
    <source>
        <strain evidence="5">IBT 31811</strain>
    </source>
</reference>
<evidence type="ECO:0000259" key="3">
    <source>
        <dbReference type="Pfam" id="PF01425"/>
    </source>
</evidence>
<proteinExistence type="inferred from homology"/>
<dbReference type="PANTHER" id="PTHR46072">
    <property type="entry name" value="AMIDASE-RELATED-RELATED"/>
    <property type="match status" value="1"/>
</dbReference>
<dbReference type="STRING" id="416450.A0A1V6PU10"/>
<gene>
    <name evidence="4" type="ORF">PENANT_c035G05564</name>
</gene>
<dbReference type="InterPro" id="IPR036928">
    <property type="entry name" value="AS_sf"/>
</dbReference>
<dbReference type="Proteomes" id="UP000191672">
    <property type="component" value="Unassembled WGS sequence"/>
</dbReference>
<evidence type="ECO:0000256" key="1">
    <source>
        <dbReference type="ARBA" id="ARBA00009199"/>
    </source>
</evidence>
<evidence type="ECO:0000313" key="5">
    <source>
        <dbReference type="Proteomes" id="UP000191672"/>
    </source>
</evidence>
<dbReference type="InterPro" id="IPR023631">
    <property type="entry name" value="Amidase_dom"/>
</dbReference>
<evidence type="ECO:0000256" key="2">
    <source>
        <dbReference type="ARBA" id="ARBA00022801"/>
    </source>
</evidence>
<name>A0A1V6PU10_9EURO</name>
<dbReference type="PANTHER" id="PTHR46072:SF5">
    <property type="entry name" value="GENERAL AMIDASE-C"/>
    <property type="match status" value="1"/>
</dbReference>
<dbReference type="GO" id="GO:0016787">
    <property type="term" value="F:hydrolase activity"/>
    <property type="evidence" value="ECO:0007669"/>
    <property type="project" value="UniProtKB-KW"/>
</dbReference>
<keyword evidence="5" id="KW-1185">Reference proteome</keyword>
<dbReference type="Pfam" id="PF01425">
    <property type="entry name" value="Amidase"/>
    <property type="match status" value="1"/>
</dbReference>
<feature type="domain" description="Amidase" evidence="3">
    <location>
        <begin position="81"/>
        <end position="215"/>
    </location>
</feature>
<protein>
    <recommendedName>
        <fullName evidence="3">Amidase domain-containing protein</fullName>
    </recommendedName>
</protein>
<dbReference type="EMBL" id="MDYN01000035">
    <property type="protein sequence ID" value="OQD80455.1"/>
    <property type="molecule type" value="Genomic_DNA"/>
</dbReference>
<sequence>MTNLTWQDKCAAKQAEAAAKIPIDWRLSAEILQQVDKNELDILDVPSKCVILSRRELAITELPDATTLRDKLATQELSCIDVTTAFCKRAAIAQQLSSCLTETLFSEALVRAKDLDTHIKTTGKPVGLLHGVPISLKETFNIKGVPTSLGFTSFMDHEPVSQNSVLIDILLEAGAVLYVKTNVPQTMMTADSHKNVFGRVRNPHRSTLTAGGSSGL</sequence>
<dbReference type="Gene3D" id="3.90.1300.10">
    <property type="entry name" value="Amidase signature (AS) domain"/>
    <property type="match status" value="1"/>
</dbReference>
<accession>A0A1V6PU10</accession>
<dbReference type="AlphaFoldDB" id="A0A1V6PU10"/>
<comment type="caution">
    <text evidence="4">The sequence shown here is derived from an EMBL/GenBank/DDBJ whole genome shotgun (WGS) entry which is preliminary data.</text>
</comment>